<evidence type="ECO:0000313" key="4">
    <source>
        <dbReference type="EMBL" id="MEJ8474171.1"/>
    </source>
</evidence>
<dbReference type="InterPro" id="IPR035919">
    <property type="entry name" value="EAL_sf"/>
</dbReference>
<dbReference type="CDD" id="cd01949">
    <property type="entry name" value="GGDEF"/>
    <property type="match status" value="1"/>
</dbReference>
<dbReference type="Pfam" id="PF00563">
    <property type="entry name" value="EAL"/>
    <property type="match status" value="1"/>
</dbReference>
<gene>
    <name evidence="4" type="ORF">V6575_08715</name>
</gene>
<keyword evidence="1" id="KW-0812">Transmembrane</keyword>
<feature type="transmembrane region" description="Helical" evidence="1">
    <location>
        <begin position="115"/>
        <end position="137"/>
    </location>
</feature>
<proteinExistence type="predicted"/>
<feature type="domain" description="GGDEF" evidence="3">
    <location>
        <begin position="205"/>
        <end position="338"/>
    </location>
</feature>
<dbReference type="SMART" id="SM00267">
    <property type="entry name" value="GGDEF"/>
    <property type="match status" value="1"/>
</dbReference>
<sequence>MTIYLPIVLTVVAIIRMYGWWNLRDANPSLQHIIRDLGRTNLVAVLLAGCFACWAVVLFPYGNAYAQGHVVFFLGITLTGCMFCLMHVRFAALGVTVIANIALLFVVVTSGNTVLAAKALNVLLVSSAILVILWVSYRDFEDLIASRKTLLQQQKELVKKQEETQRLSDDNFQLANLDSLTDLPNRRSFYAKLEEFLAEDASQCGTVTVGLLDLDGFKAVNDIYGHSVGDQLLREVGTRLASVCADEVYLARLGGDEFGLLLRNAENDQRVQDLGDKICSMLQVPFEYLETVLVIGGSIGFASKPEECCTGNKLYEMADYALYRAKKNNPGTAQLYGAEHESEIWRTRKIEQGFYASDFASQISVHFQPVVSVETNRILACEALARWDHPSLGSLSPEVFIGVAERCGFIEKLTEILFKKALAHAELWPKDIRLSFNLSAKNVGSLQYASRLAGLIRESGFDPARIDFEITETAMIRDFDMVLTVIFALKKIGARISLDDFGTGFSSLKYLHNIPLDKIKIDRSFVTGIQKGTTGYGIVKSLIKLSRDMGIGCIIEGVETEDEFKVVRNLGASMVQGYYCYKPMPAEQARERLNSQKSTAMANFG</sequence>
<keyword evidence="1" id="KW-0472">Membrane</keyword>
<keyword evidence="5" id="KW-1185">Reference proteome</keyword>
<dbReference type="SMART" id="SM00052">
    <property type="entry name" value="EAL"/>
    <property type="match status" value="1"/>
</dbReference>
<dbReference type="Gene3D" id="3.20.20.450">
    <property type="entry name" value="EAL domain"/>
    <property type="match status" value="1"/>
</dbReference>
<evidence type="ECO:0000259" key="2">
    <source>
        <dbReference type="PROSITE" id="PS50883"/>
    </source>
</evidence>
<dbReference type="PANTHER" id="PTHR44757">
    <property type="entry name" value="DIGUANYLATE CYCLASE DGCP"/>
    <property type="match status" value="1"/>
</dbReference>
<dbReference type="Proteomes" id="UP001385499">
    <property type="component" value="Unassembled WGS sequence"/>
</dbReference>
<reference evidence="4 5" key="1">
    <citation type="submission" date="2024-02" db="EMBL/GenBank/DDBJ databases">
        <title>Roseibium algae sp. nov., isolated from marine alga (Grateloupia sp.), showing potential in myo-inositol conversion.</title>
        <authorList>
            <person name="Wang Y."/>
        </authorList>
    </citation>
    <scope>NUCLEOTIDE SEQUENCE [LARGE SCALE GENOMIC DNA]</scope>
    <source>
        <strain evidence="4 5">H3510</strain>
    </source>
</reference>
<keyword evidence="1" id="KW-1133">Transmembrane helix</keyword>
<dbReference type="CDD" id="cd01948">
    <property type="entry name" value="EAL"/>
    <property type="match status" value="1"/>
</dbReference>
<dbReference type="EMBL" id="JBAKIA010000004">
    <property type="protein sequence ID" value="MEJ8474171.1"/>
    <property type="molecule type" value="Genomic_DNA"/>
</dbReference>
<dbReference type="PROSITE" id="PS50883">
    <property type="entry name" value="EAL"/>
    <property type="match status" value="1"/>
</dbReference>
<evidence type="ECO:0000259" key="3">
    <source>
        <dbReference type="PROSITE" id="PS50887"/>
    </source>
</evidence>
<dbReference type="PROSITE" id="PS50887">
    <property type="entry name" value="GGDEF"/>
    <property type="match status" value="1"/>
</dbReference>
<feature type="domain" description="EAL" evidence="2">
    <location>
        <begin position="347"/>
        <end position="597"/>
    </location>
</feature>
<evidence type="ECO:0000256" key="1">
    <source>
        <dbReference type="SAM" id="Phobius"/>
    </source>
</evidence>
<dbReference type="InterPro" id="IPR001633">
    <property type="entry name" value="EAL_dom"/>
</dbReference>
<accession>A0ABU8TJ44</accession>
<dbReference type="Gene3D" id="3.30.70.270">
    <property type="match status" value="1"/>
</dbReference>
<dbReference type="SUPFAM" id="SSF141868">
    <property type="entry name" value="EAL domain-like"/>
    <property type="match status" value="1"/>
</dbReference>
<evidence type="ECO:0000313" key="5">
    <source>
        <dbReference type="Proteomes" id="UP001385499"/>
    </source>
</evidence>
<comment type="caution">
    <text evidence="4">The sequence shown here is derived from an EMBL/GenBank/DDBJ whole genome shotgun (WGS) entry which is preliminary data.</text>
</comment>
<dbReference type="NCBIfam" id="TIGR00254">
    <property type="entry name" value="GGDEF"/>
    <property type="match status" value="1"/>
</dbReference>
<dbReference type="SUPFAM" id="SSF55073">
    <property type="entry name" value="Nucleotide cyclase"/>
    <property type="match status" value="1"/>
</dbReference>
<dbReference type="Pfam" id="PF00990">
    <property type="entry name" value="GGDEF"/>
    <property type="match status" value="1"/>
</dbReference>
<protein>
    <submittedName>
        <fullName evidence="4">EAL domain-containing protein</fullName>
    </submittedName>
</protein>
<dbReference type="InterPro" id="IPR043128">
    <property type="entry name" value="Rev_trsase/Diguanyl_cyclase"/>
</dbReference>
<dbReference type="InterPro" id="IPR029787">
    <property type="entry name" value="Nucleotide_cyclase"/>
</dbReference>
<dbReference type="InterPro" id="IPR000160">
    <property type="entry name" value="GGDEF_dom"/>
</dbReference>
<dbReference type="RefSeq" id="WP_340273880.1">
    <property type="nucleotide sequence ID" value="NZ_JBAKIA010000004.1"/>
</dbReference>
<dbReference type="InterPro" id="IPR052155">
    <property type="entry name" value="Biofilm_reg_signaling"/>
</dbReference>
<dbReference type="PANTHER" id="PTHR44757:SF2">
    <property type="entry name" value="BIOFILM ARCHITECTURE MAINTENANCE PROTEIN MBAA"/>
    <property type="match status" value="1"/>
</dbReference>
<organism evidence="4 5">
    <name type="scientific">Roseibium algae</name>
    <dbReference type="NCBI Taxonomy" id="3123038"/>
    <lineage>
        <taxon>Bacteria</taxon>
        <taxon>Pseudomonadati</taxon>
        <taxon>Pseudomonadota</taxon>
        <taxon>Alphaproteobacteria</taxon>
        <taxon>Hyphomicrobiales</taxon>
        <taxon>Stappiaceae</taxon>
        <taxon>Roseibium</taxon>
    </lineage>
</organism>
<feature type="transmembrane region" description="Helical" evidence="1">
    <location>
        <begin position="90"/>
        <end position="109"/>
    </location>
</feature>
<feature type="transmembrane region" description="Helical" evidence="1">
    <location>
        <begin position="43"/>
        <end position="62"/>
    </location>
</feature>
<feature type="transmembrane region" description="Helical" evidence="1">
    <location>
        <begin position="6"/>
        <end position="23"/>
    </location>
</feature>
<name>A0ABU8TJ44_9HYPH</name>